<proteinExistence type="predicted"/>
<feature type="compositionally biased region" description="Basic and acidic residues" evidence="1">
    <location>
        <begin position="691"/>
        <end position="703"/>
    </location>
</feature>
<feature type="region of interest" description="Disordered" evidence="1">
    <location>
        <begin position="1554"/>
        <end position="1577"/>
    </location>
</feature>
<feature type="compositionally biased region" description="Basic and acidic residues" evidence="1">
    <location>
        <begin position="876"/>
        <end position="888"/>
    </location>
</feature>
<feature type="compositionally biased region" description="Basic and acidic residues" evidence="1">
    <location>
        <begin position="1285"/>
        <end position="1297"/>
    </location>
</feature>
<sequence>MRKRQRTTDAHSGSGGLPSPLRDGNARPAPAGGEQSPGPAPSGPSALSPQALRALQRTAGNSAVARALDRRPLTESPAGPDRTGRRPAVPSTIAEHGNPGRRATRRPVGTLPAIGERPAPGSRRTRTPRAPAAPAVAIPLGLPPYLRELAAPGLSTTYGLTGHAFVTERLAEVTGTAEGTVAEIGKELTGRPESFYGRGRAFSVQGADGRGWYEVTVGIGPEPMEQPPVFAPPAPKQDTAAAEERAAFQAHLDLMLGNSPDGNGGGDEDPPAADPAADPAARRKAARDAVDAATKVDVQHNTTGSAGRTAARSSSKGVNFTAFGLAPVAPAVWAGAAGTVNAQPFQSSQDARATRAMSEPRVLRSDGGSVEVLRRVRYTVRIQPEHGGGPRLLSAPGGLTQRVPREHLVPVTREAPVTASAAPLSAAAARRVRLADSLAPVAATDSGAPHAGGNGLFDAVRSVLHPSLTAHGAPGRSWLHETTSPSTVVDDLPRMLAGWVTGQDLVAKGGKVRGTYRIRAGITSMAPAWGTGKTQLRTHQQAQHGLSGTASGGRGVAVGVGPAAAFGVLANAAAVRGTVMPVAGVRKARFSAAEQNVSSRQGAEVRGEKVLYRCSVHFTVEGGGPAAPEQRLRPGLRTAAHSMDVWMSLRADEAASLGLPLPAGVSAGPMVERPERADAAGADRATGPGEESSRERRSTERHLPFGALGSNVTISQVDSEPLLSAIERLFATDARLAGYLPGFGPAARQVPGRKEPGGEEAETLQTNYRELLTVLSGTNLRVNKDQLLGDGIRVRMRRKSRMHAHDVQIRVTGELLPQDDHDASPAYRGEVKDWLVRSHATVATGGQSGRSSSRSLGGMVLVQGQLAPGVLTGSLRADRTRRSARREQGGPVTRTDVLTNGSETASVFSGRMRLSVDVTLTERQRTARRAVAPGTPGRDVAEPRAITSSADNELLALETQDVRLFTPTEFTLDGDEKERLDRRTGARRSTAAAADNLAAGGIGDLAALDPAPDGGTRVRDWKLVETVGDGRAIRDLAFRLLSRAATRGEPGRQDTALETEGLAPRLTIEEQFSPQAITSSLRQAVSAGRVVKNLRYARRLAALDGAVGTRFALLNPELIHKGAGPGTETFVLGGHQVTGQRGTDVTTGGQGGLTGLENGAEWRLAQSVSGGGSVSDTTTTASVLSGTVDRNAHTARKQPLYLVLCDLAVGMVAEVKATGGGPHVAAGRQVLPASVAVWLTESQLRDVLPDALPPAERAKNSTAADGSSAPQKKTKDPAQPEQETEQTKGKEKGKQTETETETGTGTGTGNTTGPPAGRLPRNLPLGFGTLERMPDFVPLLTDLRSNLRRGDSSLADEVLPKRQLDDRYDNVQRLLRVLDRDGAAGLLSGAMDGGVTVELLRHRSTPCWAVFTVERTGPGVATEEVNGGGDMEYITAAVAQVADSRERTVRRGVEGVLGGFGKPDGGSGTVKSAGAIGGAALGTSDSVKTATVTRGQIGVKTVAEGAAPSVLMSVPVTARLTLFKGGTRVGYAQHAGGEIVHRVLTADLKALSKLPERPDPALPPPPASATGAAEATEDRIRDWRAQGVALPVEAQVNGFRGAPRLRAEIDTAVRQAGGVERFNQQGQAAAYARKEAVSTEWLIAALPLLVSSGVDLPPVHATGVIGQDLSTSLHGRLRDGRVLGAGDKMTFETVWQNATDAPRAGGADSQSSAEHSRTARGMFGPGVLEAGPFRMNQLVGNADRVGGATDASANGAGSLPLHKPKDRAVLVSFTLDVRVVARVASRGFGHGESVAVRDLTVVAPVVVRMPAHAVRTMLEDPGNAARLHDPEMLLPDGT</sequence>
<evidence type="ECO:0000313" key="2">
    <source>
        <dbReference type="EMBL" id="MFC6054539.1"/>
    </source>
</evidence>
<name>A0ABW1LTS5_9ACTN</name>
<feature type="compositionally biased region" description="Low complexity" evidence="1">
    <location>
        <begin position="117"/>
        <end position="131"/>
    </location>
</feature>
<accession>A0ABW1LTS5</accession>
<feature type="compositionally biased region" description="Low complexity" evidence="1">
    <location>
        <begin position="679"/>
        <end position="690"/>
    </location>
</feature>
<feature type="compositionally biased region" description="Low complexity" evidence="1">
    <location>
        <begin position="28"/>
        <end position="52"/>
    </location>
</feature>
<feature type="region of interest" description="Disordered" evidence="1">
    <location>
        <begin position="925"/>
        <end position="944"/>
    </location>
</feature>
<comment type="caution">
    <text evidence="2">The sequence shown here is derived from an EMBL/GenBank/DDBJ whole genome shotgun (WGS) entry which is preliminary data.</text>
</comment>
<feature type="region of interest" description="Disordered" evidence="1">
    <location>
        <begin position="1"/>
        <end position="131"/>
    </location>
</feature>
<feature type="region of interest" description="Disordered" evidence="1">
    <location>
        <begin position="876"/>
        <end position="897"/>
    </location>
</feature>
<feature type="compositionally biased region" description="Polar residues" evidence="1">
    <location>
        <begin position="1260"/>
        <end position="1271"/>
    </location>
</feature>
<protein>
    <submittedName>
        <fullName evidence="2">Uncharacterized protein</fullName>
    </submittedName>
</protein>
<feature type="region of interest" description="Disordered" evidence="1">
    <location>
        <begin position="255"/>
        <end position="315"/>
    </location>
</feature>
<feature type="compositionally biased region" description="Low complexity" evidence="1">
    <location>
        <begin position="302"/>
        <end position="315"/>
    </location>
</feature>
<dbReference type="RefSeq" id="WP_386393110.1">
    <property type="nucleotide sequence ID" value="NZ_JBHSPT010000008.1"/>
</dbReference>
<dbReference type="EMBL" id="JBHSPT010000008">
    <property type="protein sequence ID" value="MFC6054539.1"/>
    <property type="molecule type" value="Genomic_DNA"/>
</dbReference>
<dbReference type="Proteomes" id="UP001596242">
    <property type="component" value="Unassembled WGS sequence"/>
</dbReference>
<keyword evidence="3" id="KW-1185">Reference proteome</keyword>
<organism evidence="2 3">
    <name type="scientific">Streptomyces pratens</name>
    <dbReference type="NCBI Taxonomy" id="887456"/>
    <lineage>
        <taxon>Bacteria</taxon>
        <taxon>Bacillati</taxon>
        <taxon>Actinomycetota</taxon>
        <taxon>Actinomycetes</taxon>
        <taxon>Kitasatosporales</taxon>
        <taxon>Streptomycetaceae</taxon>
        <taxon>Streptomyces</taxon>
    </lineage>
</organism>
<feature type="region of interest" description="Disordered" evidence="1">
    <location>
        <begin position="675"/>
        <end position="703"/>
    </location>
</feature>
<evidence type="ECO:0000313" key="3">
    <source>
        <dbReference type="Proteomes" id="UP001596242"/>
    </source>
</evidence>
<feature type="region of interest" description="Disordered" evidence="1">
    <location>
        <begin position="1253"/>
        <end position="1326"/>
    </location>
</feature>
<gene>
    <name evidence="2" type="ORF">ACFP50_03385</name>
</gene>
<reference evidence="3" key="1">
    <citation type="journal article" date="2019" name="Int. J. Syst. Evol. Microbiol.">
        <title>The Global Catalogue of Microorganisms (GCM) 10K type strain sequencing project: providing services to taxonomists for standard genome sequencing and annotation.</title>
        <authorList>
            <consortium name="The Broad Institute Genomics Platform"/>
            <consortium name="The Broad Institute Genome Sequencing Center for Infectious Disease"/>
            <person name="Wu L."/>
            <person name="Ma J."/>
        </authorList>
    </citation>
    <scope>NUCLEOTIDE SEQUENCE [LARGE SCALE GENOMIC DNA]</scope>
    <source>
        <strain evidence="3">JCM 12763</strain>
    </source>
</reference>
<feature type="region of interest" description="Disordered" evidence="1">
    <location>
        <begin position="345"/>
        <end position="365"/>
    </location>
</feature>
<evidence type="ECO:0000256" key="1">
    <source>
        <dbReference type="SAM" id="MobiDB-lite"/>
    </source>
</evidence>